<dbReference type="Pfam" id="PF01250">
    <property type="entry name" value="Ribosomal_S6"/>
    <property type="match status" value="1"/>
</dbReference>
<evidence type="ECO:0000256" key="5">
    <source>
        <dbReference type="ARBA" id="ARBA00023274"/>
    </source>
</evidence>
<evidence type="ECO:0000256" key="1">
    <source>
        <dbReference type="ARBA" id="ARBA00009512"/>
    </source>
</evidence>
<dbReference type="CDD" id="cd00473">
    <property type="entry name" value="bS6"/>
    <property type="match status" value="1"/>
</dbReference>
<keyword evidence="4" id="KW-0689">Ribosomal protein</keyword>
<dbReference type="InterPro" id="IPR035980">
    <property type="entry name" value="Ribosomal_bS6_sf"/>
</dbReference>
<accession>A0A6J6GI62</accession>
<keyword evidence="5" id="KW-0687">Ribonucleoprotein</keyword>
<dbReference type="NCBIfam" id="TIGR00166">
    <property type="entry name" value="S6"/>
    <property type="match status" value="1"/>
</dbReference>
<dbReference type="GO" id="GO:0005840">
    <property type="term" value="C:ribosome"/>
    <property type="evidence" value="ECO:0007669"/>
    <property type="project" value="UniProtKB-KW"/>
</dbReference>
<dbReference type="EMBL" id="CAEZSE010000002">
    <property type="protein sequence ID" value="CAB4529491.1"/>
    <property type="molecule type" value="Genomic_DNA"/>
</dbReference>
<sequence length="108" mass="11984">MRAYELMVIVSGKLEESAAHNWISVVTKSVTTAGGKVHGTPDWWGKRRLAYPIKKQEDGYYAIFNISAPGGALDEAERAMRIADDVLRHKLLRLPDDEAARRGMTVSA</sequence>
<dbReference type="Gene3D" id="3.30.70.60">
    <property type="match status" value="1"/>
</dbReference>
<dbReference type="GO" id="GO:0006412">
    <property type="term" value="P:translation"/>
    <property type="evidence" value="ECO:0007669"/>
    <property type="project" value="InterPro"/>
</dbReference>
<dbReference type="EMBL" id="CAFBOV010000010">
    <property type="protein sequence ID" value="CAB4987862.1"/>
    <property type="molecule type" value="Genomic_DNA"/>
</dbReference>
<evidence type="ECO:0000256" key="3">
    <source>
        <dbReference type="ARBA" id="ARBA00022884"/>
    </source>
</evidence>
<dbReference type="GO" id="GO:0005737">
    <property type="term" value="C:cytoplasm"/>
    <property type="evidence" value="ECO:0007669"/>
    <property type="project" value="UniProtKB-ARBA"/>
</dbReference>
<dbReference type="EMBL" id="CAEZZK010000004">
    <property type="protein sequence ID" value="CAB4748737.1"/>
    <property type="molecule type" value="Genomic_DNA"/>
</dbReference>
<evidence type="ECO:0000313" key="7">
    <source>
        <dbReference type="EMBL" id="CAB4599569.1"/>
    </source>
</evidence>
<gene>
    <name evidence="6" type="ORF">UFOPK1353_00026</name>
    <name evidence="7" type="ORF">UFOPK1826_00559</name>
    <name evidence="8" type="ORF">UFOPK2855_00033</name>
    <name evidence="9" type="ORF">UFOPK3026_00675</name>
    <name evidence="10" type="ORF">UFOPK4020_00099</name>
    <name evidence="11" type="ORF">UFOPK4345_00101</name>
</gene>
<dbReference type="AlphaFoldDB" id="A0A6J6GI62"/>
<protein>
    <submittedName>
        <fullName evidence="7">Unannotated protein</fullName>
    </submittedName>
</protein>
<keyword evidence="2" id="KW-0699">rRNA-binding</keyword>
<reference evidence="7" key="1">
    <citation type="submission" date="2020-05" db="EMBL/GenBank/DDBJ databases">
        <authorList>
            <person name="Chiriac C."/>
            <person name="Salcher M."/>
            <person name="Ghai R."/>
            <person name="Kavagutti S V."/>
        </authorList>
    </citation>
    <scope>NUCLEOTIDE SEQUENCE</scope>
</reference>
<dbReference type="PANTHER" id="PTHR21011:SF1">
    <property type="entry name" value="SMALL RIBOSOMAL SUBUNIT PROTEIN BS6M"/>
    <property type="match status" value="1"/>
</dbReference>
<dbReference type="InterPro" id="IPR020814">
    <property type="entry name" value="Ribosomal_S6_plastid/chlpt"/>
</dbReference>
<dbReference type="InterPro" id="IPR014717">
    <property type="entry name" value="Transl_elong_EF1B/ribsomal_bS6"/>
</dbReference>
<keyword evidence="3" id="KW-0694">RNA-binding</keyword>
<dbReference type="InterPro" id="IPR000529">
    <property type="entry name" value="Ribosomal_bS6"/>
</dbReference>
<proteinExistence type="inferred from homology"/>
<evidence type="ECO:0000313" key="10">
    <source>
        <dbReference type="EMBL" id="CAB4987862.1"/>
    </source>
</evidence>
<comment type="similarity">
    <text evidence="1">Belongs to the bacterial ribosomal protein bS6 family.</text>
</comment>
<evidence type="ECO:0000256" key="2">
    <source>
        <dbReference type="ARBA" id="ARBA00022730"/>
    </source>
</evidence>
<dbReference type="HAMAP" id="MF_00360">
    <property type="entry name" value="Ribosomal_bS6"/>
    <property type="match status" value="1"/>
</dbReference>
<dbReference type="GO" id="GO:0003735">
    <property type="term" value="F:structural constituent of ribosome"/>
    <property type="evidence" value="ECO:0007669"/>
    <property type="project" value="InterPro"/>
</dbReference>
<dbReference type="GO" id="GO:1990904">
    <property type="term" value="C:ribonucleoprotein complex"/>
    <property type="evidence" value="ECO:0007669"/>
    <property type="project" value="UniProtKB-KW"/>
</dbReference>
<dbReference type="PROSITE" id="PS01048">
    <property type="entry name" value="RIBOSOMAL_S6"/>
    <property type="match status" value="1"/>
</dbReference>
<organism evidence="7">
    <name type="scientific">freshwater metagenome</name>
    <dbReference type="NCBI Taxonomy" id="449393"/>
    <lineage>
        <taxon>unclassified sequences</taxon>
        <taxon>metagenomes</taxon>
        <taxon>ecological metagenomes</taxon>
    </lineage>
</organism>
<evidence type="ECO:0000256" key="4">
    <source>
        <dbReference type="ARBA" id="ARBA00022980"/>
    </source>
</evidence>
<evidence type="ECO:0000313" key="9">
    <source>
        <dbReference type="EMBL" id="CAB4803349.1"/>
    </source>
</evidence>
<dbReference type="EMBL" id="CAFAAP010000086">
    <property type="protein sequence ID" value="CAB4803349.1"/>
    <property type="molecule type" value="Genomic_DNA"/>
</dbReference>
<evidence type="ECO:0000313" key="11">
    <source>
        <dbReference type="EMBL" id="CAB5058496.1"/>
    </source>
</evidence>
<evidence type="ECO:0000313" key="8">
    <source>
        <dbReference type="EMBL" id="CAB4748737.1"/>
    </source>
</evidence>
<dbReference type="InterPro" id="IPR020815">
    <property type="entry name" value="Ribosomal_bS6_CS"/>
</dbReference>
<dbReference type="PANTHER" id="PTHR21011">
    <property type="entry name" value="MITOCHONDRIAL 28S RIBOSOMAL PROTEIN S6"/>
    <property type="match status" value="1"/>
</dbReference>
<dbReference type="GO" id="GO:0070181">
    <property type="term" value="F:small ribosomal subunit rRNA binding"/>
    <property type="evidence" value="ECO:0007669"/>
    <property type="project" value="TreeGrafter"/>
</dbReference>
<evidence type="ECO:0000313" key="6">
    <source>
        <dbReference type="EMBL" id="CAB4529491.1"/>
    </source>
</evidence>
<dbReference type="SUPFAM" id="SSF54995">
    <property type="entry name" value="Ribosomal protein S6"/>
    <property type="match status" value="1"/>
</dbReference>
<name>A0A6J6GI62_9ZZZZ</name>
<dbReference type="EMBL" id="CAEZUN010000052">
    <property type="protein sequence ID" value="CAB4599569.1"/>
    <property type="molecule type" value="Genomic_DNA"/>
</dbReference>
<dbReference type="EMBL" id="CAFBQV010000007">
    <property type="protein sequence ID" value="CAB5058496.1"/>
    <property type="molecule type" value="Genomic_DNA"/>
</dbReference>